<evidence type="ECO:0000256" key="8">
    <source>
        <dbReference type="ARBA" id="ARBA00023170"/>
    </source>
</evidence>
<dbReference type="GO" id="GO:0016493">
    <property type="term" value="F:C-C chemokine receptor activity"/>
    <property type="evidence" value="ECO:0007669"/>
    <property type="project" value="TreeGrafter"/>
</dbReference>
<keyword evidence="3 12" id="KW-0812">Transmembrane</keyword>
<dbReference type="Ensembl" id="ENSPCOT00000006846.1">
    <property type="protein sequence ID" value="ENSPCOP00000001963.1"/>
    <property type="gene ID" value="ENSPCOG00000006066.1"/>
</dbReference>
<protein>
    <submittedName>
        <fullName evidence="14">C-C motif chemokine receptor like 2</fullName>
    </submittedName>
</protein>
<evidence type="ECO:0000259" key="13">
    <source>
        <dbReference type="PROSITE" id="PS50262"/>
    </source>
</evidence>
<dbReference type="PRINTS" id="PR00237">
    <property type="entry name" value="GPCRRHODOPSN"/>
</dbReference>
<evidence type="ECO:0000256" key="3">
    <source>
        <dbReference type="ARBA" id="ARBA00022692"/>
    </source>
</evidence>
<dbReference type="PANTHER" id="PTHR10489">
    <property type="entry name" value="CELL ADHESION MOLECULE"/>
    <property type="match status" value="1"/>
</dbReference>
<keyword evidence="9" id="KW-0325">Glycoprotein</keyword>
<dbReference type="PANTHER" id="PTHR10489:SF655">
    <property type="entry name" value="C-C CHEMOKINE RECEPTOR-LIKE 2"/>
    <property type="match status" value="1"/>
</dbReference>
<feature type="transmembrane region" description="Helical" evidence="12">
    <location>
        <begin position="88"/>
        <end position="108"/>
    </location>
</feature>
<dbReference type="AlphaFoldDB" id="A0A2K6EJQ0"/>
<feature type="transmembrane region" description="Helical" evidence="12">
    <location>
        <begin position="123"/>
        <end position="142"/>
    </location>
</feature>
<evidence type="ECO:0000256" key="2">
    <source>
        <dbReference type="ARBA" id="ARBA00022475"/>
    </source>
</evidence>
<dbReference type="Pfam" id="PF00001">
    <property type="entry name" value="7tm_1"/>
    <property type="match status" value="1"/>
</dbReference>
<evidence type="ECO:0000256" key="9">
    <source>
        <dbReference type="ARBA" id="ARBA00023180"/>
    </source>
</evidence>
<dbReference type="STRING" id="379532.ENSPCOP00000001963"/>
<organism evidence="14 15">
    <name type="scientific">Propithecus coquereli</name>
    <name type="common">Coquerel's sifaka</name>
    <name type="synonym">Propithecus verreauxi coquereli</name>
    <dbReference type="NCBI Taxonomy" id="379532"/>
    <lineage>
        <taxon>Eukaryota</taxon>
        <taxon>Metazoa</taxon>
        <taxon>Chordata</taxon>
        <taxon>Craniata</taxon>
        <taxon>Vertebrata</taxon>
        <taxon>Euteleostomi</taxon>
        <taxon>Mammalia</taxon>
        <taxon>Eutheria</taxon>
        <taxon>Euarchontoglires</taxon>
        <taxon>Primates</taxon>
        <taxon>Strepsirrhini</taxon>
        <taxon>Lemuriformes</taxon>
        <taxon>Indriidae</taxon>
        <taxon>Propithecus</taxon>
    </lineage>
</organism>
<evidence type="ECO:0000256" key="7">
    <source>
        <dbReference type="ARBA" id="ARBA00023157"/>
    </source>
</evidence>
<dbReference type="GO" id="GO:0048020">
    <property type="term" value="F:CCR chemokine receptor binding"/>
    <property type="evidence" value="ECO:0007669"/>
    <property type="project" value="Ensembl"/>
</dbReference>
<gene>
    <name evidence="14" type="primary">CCRL2</name>
</gene>
<feature type="domain" description="G-protein coupled receptors family 1 profile" evidence="13">
    <location>
        <begin position="67"/>
        <end position="319"/>
    </location>
</feature>
<dbReference type="SUPFAM" id="SSF81321">
    <property type="entry name" value="Family A G protein-coupled receptor-like"/>
    <property type="match status" value="1"/>
</dbReference>
<dbReference type="GO" id="GO:0019722">
    <property type="term" value="P:calcium-mediated signaling"/>
    <property type="evidence" value="ECO:0007669"/>
    <property type="project" value="TreeGrafter"/>
</dbReference>
<evidence type="ECO:0000256" key="5">
    <source>
        <dbReference type="ARBA" id="ARBA00023040"/>
    </source>
</evidence>
<dbReference type="GO" id="GO:0019957">
    <property type="term" value="F:C-C chemokine binding"/>
    <property type="evidence" value="ECO:0007669"/>
    <property type="project" value="TreeGrafter"/>
</dbReference>
<dbReference type="PROSITE" id="PS50262">
    <property type="entry name" value="G_PROTEIN_RECEP_F1_2"/>
    <property type="match status" value="1"/>
</dbReference>
<keyword evidence="8" id="KW-0675">Receptor</keyword>
<feature type="compositionally biased region" description="Basic and acidic residues" evidence="11">
    <location>
        <begin position="353"/>
        <end position="363"/>
    </location>
</feature>
<reference evidence="14" key="2">
    <citation type="submission" date="2025-09" db="UniProtKB">
        <authorList>
            <consortium name="Ensembl"/>
        </authorList>
    </citation>
    <scope>IDENTIFICATION</scope>
</reference>
<keyword evidence="6 12" id="KW-0472">Membrane</keyword>
<dbReference type="PRINTS" id="PR00657">
    <property type="entry name" value="CCCHEMOKINER"/>
</dbReference>
<feature type="compositionally biased region" description="Polar residues" evidence="11">
    <location>
        <begin position="341"/>
        <end position="351"/>
    </location>
</feature>
<dbReference type="Proteomes" id="UP000233160">
    <property type="component" value="Unassembled WGS sequence"/>
</dbReference>
<dbReference type="GO" id="GO:0007204">
    <property type="term" value="P:positive regulation of cytosolic calcium ion concentration"/>
    <property type="evidence" value="ECO:0007669"/>
    <property type="project" value="TreeGrafter"/>
</dbReference>
<feature type="transmembrane region" description="Helical" evidence="12">
    <location>
        <begin position="56"/>
        <end position="76"/>
    </location>
</feature>
<dbReference type="CDD" id="cd15171">
    <property type="entry name" value="7tmA_CCRL2"/>
    <property type="match status" value="1"/>
</dbReference>
<evidence type="ECO:0000256" key="10">
    <source>
        <dbReference type="ARBA" id="ARBA00023224"/>
    </source>
</evidence>
<dbReference type="GO" id="GO:0005737">
    <property type="term" value="C:cytoplasm"/>
    <property type="evidence" value="ECO:0007669"/>
    <property type="project" value="TreeGrafter"/>
</dbReference>
<dbReference type="InterPro" id="IPR000355">
    <property type="entry name" value="Chemokine_rcpt"/>
</dbReference>
<evidence type="ECO:0000256" key="11">
    <source>
        <dbReference type="SAM" id="MobiDB-lite"/>
    </source>
</evidence>
<keyword evidence="2" id="KW-1003">Cell membrane</keyword>
<dbReference type="GO" id="GO:0060326">
    <property type="term" value="P:cell chemotaxis"/>
    <property type="evidence" value="ECO:0007669"/>
    <property type="project" value="TreeGrafter"/>
</dbReference>
<evidence type="ECO:0000313" key="15">
    <source>
        <dbReference type="Proteomes" id="UP000233160"/>
    </source>
</evidence>
<feature type="transmembrane region" description="Helical" evidence="12">
    <location>
        <begin position="254"/>
        <end position="273"/>
    </location>
</feature>
<dbReference type="InterPro" id="IPR017452">
    <property type="entry name" value="GPCR_Rhodpsn_7TM"/>
</dbReference>
<evidence type="ECO:0000313" key="14">
    <source>
        <dbReference type="Ensembl" id="ENSPCOP00000001963.1"/>
    </source>
</evidence>
<keyword evidence="5" id="KW-0297">G-protein coupled receptor</keyword>
<proteinExistence type="predicted"/>
<name>A0A2K6EJQ0_PROCO</name>
<evidence type="ECO:0000256" key="1">
    <source>
        <dbReference type="ARBA" id="ARBA00004651"/>
    </source>
</evidence>
<evidence type="ECO:0000256" key="4">
    <source>
        <dbReference type="ARBA" id="ARBA00022989"/>
    </source>
</evidence>
<reference evidence="14" key="1">
    <citation type="submission" date="2025-08" db="UniProtKB">
        <authorList>
            <consortium name="Ensembl"/>
        </authorList>
    </citation>
    <scope>IDENTIFICATION</scope>
</reference>
<dbReference type="GO" id="GO:0006954">
    <property type="term" value="P:inflammatory response"/>
    <property type="evidence" value="ECO:0007669"/>
    <property type="project" value="TreeGrafter"/>
</dbReference>
<sequence>RIYTNFLKGSLRMANYTSAPEDDYDVLIEGDLKDNEAEQCDKYDAQVLSAQLEPQLFSLVFLAGLLGNIVVVLILVKYKGLKHTENIYFLNLAVSNLCFLLTLPFWAYTASHGGSFSDLMCKILIGLCSVGLYGGALFNILLTGQRYLVFSHMRCFSRATRMVSCRIITSFLAWVTVITLVILLECMFYKPQMEAQVYKCTFSRPPFLPMDETFRKNFLALMMNISVVVLPLFFLIFCYVPMRKTLRFRERRYDLFKLVFAIVVVFLLIWAPYNVALFLSAFKEYFSLDDCKSNYNLDRSVQITKIIATTHCCVNPLLHVFLDKAFRKYLWCLFHLRNNTPTQSSEESVQGASRDEHSHSTLV</sequence>
<evidence type="ECO:0000256" key="12">
    <source>
        <dbReference type="SAM" id="Phobius"/>
    </source>
</evidence>
<feature type="transmembrane region" description="Helical" evidence="12">
    <location>
        <begin position="218"/>
        <end position="242"/>
    </location>
</feature>
<keyword evidence="7" id="KW-1015">Disulfide bond</keyword>
<dbReference type="GeneTree" id="ENSGT01020000230359"/>
<dbReference type="InterPro" id="IPR050119">
    <property type="entry name" value="CCR1-9-like"/>
</dbReference>
<dbReference type="InterPro" id="IPR000276">
    <property type="entry name" value="GPCR_Rhodpsn"/>
</dbReference>
<feature type="region of interest" description="Disordered" evidence="11">
    <location>
        <begin position="341"/>
        <end position="363"/>
    </location>
</feature>
<feature type="transmembrane region" description="Helical" evidence="12">
    <location>
        <begin position="163"/>
        <end position="184"/>
    </location>
</feature>
<dbReference type="FunFam" id="1.20.1070.10:FF:000130">
    <property type="entry name" value="Chemokine (C-C motif) receptor 2"/>
    <property type="match status" value="1"/>
</dbReference>
<dbReference type="OMA" id="FYKPQME"/>
<comment type="subcellular location">
    <subcellularLocation>
        <location evidence="1">Cell membrane</location>
        <topology evidence="1">Multi-pass membrane protein</topology>
    </subcellularLocation>
</comment>
<keyword evidence="15" id="KW-1185">Reference proteome</keyword>
<accession>A0A2K6EJQ0</accession>
<dbReference type="GO" id="GO:0006955">
    <property type="term" value="P:immune response"/>
    <property type="evidence" value="ECO:0007669"/>
    <property type="project" value="TreeGrafter"/>
</dbReference>
<keyword evidence="4 12" id="KW-1133">Transmembrane helix</keyword>
<dbReference type="GO" id="GO:0009897">
    <property type="term" value="C:external side of plasma membrane"/>
    <property type="evidence" value="ECO:0007669"/>
    <property type="project" value="TreeGrafter"/>
</dbReference>
<evidence type="ECO:0000256" key="6">
    <source>
        <dbReference type="ARBA" id="ARBA00023136"/>
    </source>
</evidence>
<dbReference type="Gene3D" id="1.20.1070.10">
    <property type="entry name" value="Rhodopsin 7-helix transmembrane proteins"/>
    <property type="match status" value="1"/>
</dbReference>
<keyword evidence="10" id="KW-0807">Transducer</keyword>